<keyword evidence="4" id="KW-1185">Reference proteome</keyword>
<dbReference type="InterPro" id="IPR036388">
    <property type="entry name" value="WH-like_DNA-bd_sf"/>
</dbReference>
<dbReference type="InterPro" id="IPR012967">
    <property type="entry name" value="COMT_dimerisation"/>
</dbReference>
<dbReference type="Gene3D" id="1.10.10.10">
    <property type="entry name" value="Winged helix-like DNA-binding domain superfamily/Winged helix DNA-binding domain"/>
    <property type="match status" value="1"/>
</dbReference>
<dbReference type="EMBL" id="MU006100">
    <property type="protein sequence ID" value="KAF2837272.1"/>
    <property type="molecule type" value="Genomic_DNA"/>
</dbReference>
<dbReference type="PANTHER" id="PTHR43712">
    <property type="entry name" value="PUTATIVE (AFU_ORTHOLOGUE AFUA_4G14580)-RELATED"/>
    <property type="match status" value="1"/>
</dbReference>
<dbReference type="OrthoDB" id="3340390at2759"/>
<evidence type="ECO:0000259" key="2">
    <source>
        <dbReference type="Pfam" id="PF08100"/>
    </source>
</evidence>
<name>A0A9P4S6Z4_9PEZI</name>
<evidence type="ECO:0000313" key="4">
    <source>
        <dbReference type="Proteomes" id="UP000799429"/>
    </source>
</evidence>
<feature type="domain" description="O-methyltransferase dimerisation" evidence="2">
    <location>
        <begin position="77"/>
        <end position="152"/>
    </location>
</feature>
<dbReference type="InterPro" id="IPR029063">
    <property type="entry name" value="SAM-dependent_MTases_sf"/>
</dbReference>
<dbReference type="InterPro" id="IPR001077">
    <property type="entry name" value="COMT_C"/>
</dbReference>
<dbReference type="GO" id="GO:0008171">
    <property type="term" value="F:O-methyltransferase activity"/>
    <property type="evidence" value="ECO:0007669"/>
    <property type="project" value="InterPro"/>
</dbReference>
<comment type="caution">
    <text evidence="3">The sequence shown here is derived from an EMBL/GenBank/DDBJ whole genome shotgun (WGS) entry which is preliminary data.</text>
</comment>
<evidence type="ECO:0000259" key="1">
    <source>
        <dbReference type="Pfam" id="PF00891"/>
    </source>
</evidence>
<dbReference type="Proteomes" id="UP000799429">
    <property type="component" value="Unassembled WGS sequence"/>
</dbReference>
<dbReference type="SUPFAM" id="SSF46785">
    <property type="entry name" value="Winged helix' DNA-binding domain"/>
    <property type="match status" value="1"/>
</dbReference>
<protein>
    <submittedName>
        <fullName evidence="3">O-methyltransferas-like protein</fullName>
    </submittedName>
</protein>
<dbReference type="SUPFAM" id="SSF53335">
    <property type="entry name" value="S-adenosyl-L-methionine-dependent methyltransferases"/>
    <property type="match status" value="1"/>
</dbReference>
<dbReference type="Pfam" id="PF08100">
    <property type="entry name" value="Dimerisation"/>
    <property type="match status" value="1"/>
</dbReference>
<reference evidence="3" key="1">
    <citation type="journal article" date="2020" name="Stud. Mycol.">
        <title>101 Dothideomycetes genomes: a test case for predicting lifestyles and emergence of pathogens.</title>
        <authorList>
            <person name="Haridas S."/>
            <person name="Albert R."/>
            <person name="Binder M."/>
            <person name="Bloem J."/>
            <person name="Labutti K."/>
            <person name="Salamov A."/>
            <person name="Andreopoulos B."/>
            <person name="Baker S."/>
            <person name="Barry K."/>
            <person name="Bills G."/>
            <person name="Bluhm B."/>
            <person name="Cannon C."/>
            <person name="Castanera R."/>
            <person name="Culley D."/>
            <person name="Daum C."/>
            <person name="Ezra D."/>
            <person name="Gonzalez J."/>
            <person name="Henrissat B."/>
            <person name="Kuo A."/>
            <person name="Liang C."/>
            <person name="Lipzen A."/>
            <person name="Lutzoni F."/>
            <person name="Magnuson J."/>
            <person name="Mondo S."/>
            <person name="Nolan M."/>
            <person name="Ohm R."/>
            <person name="Pangilinan J."/>
            <person name="Park H.-J."/>
            <person name="Ramirez L."/>
            <person name="Alfaro M."/>
            <person name="Sun H."/>
            <person name="Tritt A."/>
            <person name="Yoshinaga Y."/>
            <person name="Zwiers L.-H."/>
            <person name="Turgeon B."/>
            <person name="Goodwin S."/>
            <person name="Spatafora J."/>
            <person name="Crous P."/>
            <person name="Grigoriev I."/>
        </authorList>
    </citation>
    <scope>NUCLEOTIDE SEQUENCE</scope>
    <source>
        <strain evidence="3">CBS 101060</strain>
    </source>
</reference>
<dbReference type="PANTHER" id="PTHR43712:SF1">
    <property type="entry name" value="HYPOTHETICAL O-METHYLTRANSFERASE (EUROFUNG)-RELATED"/>
    <property type="match status" value="1"/>
</dbReference>
<proteinExistence type="predicted"/>
<dbReference type="Pfam" id="PF00891">
    <property type="entry name" value="Methyltransf_2"/>
    <property type="match status" value="1"/>
</dbReference>
<dbReference type="InterPro" id="IPR036390">
    <property type="entry name" value="WH_DNA-bd_sf"/>
</dbReference>
<dbReference type="AlphaFoldDB" id="A0A9P4S6Z4"/>
<feature type="domain" description="O-methyltransferase C-terminal" evidence="1">
    <location>
        <begin position="195"/>
        <end position="393"/>
    </location>
</feature>
<accession>A0A9P4S6Z4</accession>
<organism evidence="3 4">
    <name type="scientific">Patellaria atrata CBS 101060</name>
    <dbReference type="NCBI Taxonomy" id="1346257"/>
    <lineage>
        <taxon>Eukaryota</taxon>
        <taxon>Fungi</taxon>
        <taxon>Dikarya</taxon>
        <taxon>Ascomycota</taxon>
        <taxon>Pezizomycotina</taxon>
        <taxon>Dothideomycetes</taxon>
        <taxon>Dothideomycetes incertae sedis</taxon>
        <taxon>Patellariales</taxon>
        <taxon>Patellariaceae</taxon>
        <taxon>Patellaria</taxon>
    </lineage>
</organism>
<dbReference type="Gene3D" id="3.40.50.150">
    <property type="entry name" value="Vaccinia Virus protein VP39"/>
    <property type="match status" value="1"/>
</dbReference>
<dbReference type="GO" id="GO:0046983">
    <property type="term" value="F:protein dimerization activity"/>
    <property type="evidence" value="ECO:0007669"/>
    <property type="project" value="InterPro"/>
</dbReference>
<gene>
    <name evidence="3" type="ORF">M501DRAFT_995851</name>
</gene>
<evidence type="ECO:0000313" key="3">
    <source>
        <dbReference type="EMBL" id="KAF2837272.1"/>
    </source>
</evidence>
<sequence length="420" mass="46465">MNTPDAVAQQNAAIQASLEHFTSGVKSYSHISTQNAGKTGIQESCEVAAAHTSLVLDAVNLLRAVKGPVDMVFSHFENAAHTGAVRALLEMGVFHALPMDESSMTATELAEKLNVNKLLLVRLMRAATPAGPFKEVGVEEYAHTPYSKLYLVPELGGVFKLMIDEYMPPKAKLYEFLKETKWQNPESEQSNPYTFAHRTDGETMWEHMAHFPDREKMFNFGMQAQTAATNWTIAIYPWVEALKDLESTEDSILVVDVGGGKGHASKQIRQFLGEKKGKVILQDRPSVIADISEELPGVERMGYDFFTPQPIQGAFIYYIRRCLHDWSDTSCTTILSTIAKAMSPSSRLVIAEMVIPEQGAGLEAAWYDITMMTLNGRERTRKDFEQILEPAGLRISNVITVPGTNYGVVEARLAEAGNGN</sequence>